<proteinExistence type="predicted"/>
<reference evidence="1 2" key="1">
    <citation type="submission" date="2017-06" db="EMBL/GenBank/DDBJ databases">
        <authorList>
            <person name="Kim H.J."/>
            <person name="Triplett B.A."/>
        </authorList>
    </citation>
    <scope>NUCLEOTIDE SEQUENCE [LARGE SCALE GENOMIC DNA]</scope>
    <source>
        <strain evidence="1 2">CGMCC 4.2132</strain>
    </source>
</reference>
<dbReference type="OrthoDB" id="5150238at2"/>
<dbReference type="EMBL" id="FZOD01000002">
    <property type="protein sequence ID" value="SNR96500.1"/>
    <property type="molecule type" value="Genomic_DNA"/>
</dbReference>
<gene>
    <name evidence="1" type="ORF">SAMN05216276_100216</name>
</gene>
<accession>A0A239ALW0</accession>
<name>A0A239ALW0_9ACTN</name>
<evidence type="ECO:0000313" key="2">
    <source>
        <dbReference type="Proteomes" id="UP000198282"/>
    </source>
</evidence>
<protein>
    <submittedName>
        <fullName evidence="1">Uncharacterized protein</fullName>
    </submittedName>
</protein>
<keyword evidence="2" id="KW-1185">Reference proteome</keyword>
<evidence type="ECO:0000313" key="1">
    <source>
        <dbReference type="EMBL" id="SNR96500.1"/>
    </source>
</evidence>
<dbReference type="AlphaFoldDB" id="A0A239ALW0"/>
<dbReference type="Proteomes" id="UP000198282">
    <property type="component" value="Unassembled WGS sequence"/>
</dbReference>
<organism evidence="1 2">
    <name type="scientific">Streptosporangium subroseum</name>
    <dbReference type="NCBI Taxonomy" id="106412"/>
    <lineage>
        <taxon>Bacteria</taxon>
        <taxon>Bacillati</taxon>
        <taxon>Actinomycetota</taxon>
        <taxon>Actinomycetes</taxon>
        <taxon>Streptosporangiales</taxon>
        <taxon>Streptosporangiaceae</taxon>
        <taxon>Streptosporangium</taxon>
    </lineage>
</organism>
<sequence length="72" mass="8400">MSELERRYRRLIAWYPQAFRAVHEEEMLGVLLATADSGRSRPNPRDAIDLIRGAVRIRLRHVFGPYVPLALR</sequence>
<dbReference type="RefSeq" id="WP_089205426.1">
    <property type="nucleotide sequence ID" value="NZ_FZOD01000002.1"/>
</dbReference>